<keyword evidence="2" id="KW-0067">ATP-binding</keyword>
<proteinExistence type="predicted"/>
<dbReference type="EMBL" id="JAGSSV010000003">
    <property type="protein sequence ID" value="MBR7888122.1"/>
    <property type="molecule type" value="Genomic_DNA"/>
</dbReference>
<evidence type="ECO:0000259" key="1">
    <source>
        <dbReference type="Pfam" id="PF00005"/>
    </source>
</evidence>
<dbReference type="Pfam" id="PF00005">
    <property type="entry name" value="ABC_tran"/>
    <property type="match status" value="1"/>
</dbReference>
<evidence type="ECO:0000313" key="2">
    <source>
        <dbReference type="EMBL" id="MBR7888122.1"/>
    </source>
</evidence>
<protein>
    <submittedName>
        <fullName evidence="2">ATP-binding cassette domain-containing protein</fullName>
    </submittedName>
</protein>
<organism evidence="2 3">
    <name type="scientific">Marinomonas vulgaris</name>
    <dbReference type="NCBI Taxonomy" id="2823372"/>
    <lineage>
        <taxon>Bacteria</taxon>
        <taxon>Pseudomonadati</taxon>
        <taxon>Pseudomonadota</taxon>
        <taxon>Gammaproteobacteria</taxon>
        <taxon>Oceanospirillales</taxon>
        <taxon>Oceanospirillaceae</taxon>
        <taxon>Marinomonas</taxon>
    </lineage>
</organism>
<keyword evidence="2" id="KW-0547">Nucleotide-binding</keyword>
<gene>
    <name evidence="2" type="ORF">J9B83_04135</name>
</gene>
<dbReference type="Proteomes" id="UP000679722">
    <property type="component" value="Unassembled WGS sequence"/>
</dbReference>
<dbReference type="Gene3D" id="3.40.50.300">
    <property type="entry name" value="P-loop containing nucleotide triphosphate hydrolases"/>
    <property type="match status" value="1"/>
</dbReference>
<sequence>MRYKSGPCVLKDISFEVPDGEIVGLIGPSGAGKSTIVICDFNLN</sequence>
<keyword evidence="3" id="KW-1185">Reference proteome</keyword>
<dbReference type="InterPro" id="IPR003439">
    <property type="entry name" value="ABC_transporter-like_ATP-bd"/>
</dbReference>
<accession>A0ABS5H9K4</accession>
<dbReference type="RefSeq" id="WP_211535470.1">
    <property type="nucleotide sequence ID" value="NZ_JAGSSV010000003.1"/>
</dbReference>
<dbReference type="GO" id="GO:0005524">
    <property type="term" value="F:ATP binding"/>
    <property type="evidence" value="ECO:0007669"/>
    <property type="project" value="UniProtKB-KW"/>
</dbReference>
<dbReference type="InterPro" id="IPR027417">
    <property type="entry name" value="P-loop_NTPase"/>
</dbReference>
<comment type="caution">
    <text evidence="2">The sequence shown here is derived from an EMBL/GenBank/DDBJ whole genome shotgun (WGS) entry which is preliminary data.</text>
</comment>
<reference evidence="2 3" key="1">
    <citation type="submission" date="2021-04" db="EMBL/GenBank/DDBJ databases">
        <authorList>
            <person name="Sun C."/>
        </authorList>
    </citation>
    <scope>NUCLEOTIDE SEQUENCE [LARGE SCALE GENOMIC DNA]</scope>
    <source>
        <strain evidence="2 3">A79</strain>
    </source>
</reference>
<name>A0ABS5H9K4_9GAMM</name>
<reference evidence="3" key="2">
    <citation type="submission" date="2023-07" db="EMBL/GenBank/DDBJ databases">
        <title>Marinomonas vulgaris A79, complete genome.</title>
        <authorList>
            <person name="Ying J.-J."/>
        </authorList>
    </citation>
    <scope>NUCLEOTIDE SEQUENCE [LARGE SCALE GENOMIC DNA]</scope>
    <source>
        <strain evidence="3">A79</strain>
    </source>
</reference>
<dbReference type="SUPFAM" id="SSF52540">
    <property type="entry name" value="P-loop containing nucleoside triphosphate hydrolases"/>
    <property type="match status" value="1"/>
</dbReference>
<feature type="domain" description="ABC transporter" evidence="1">
    <location>
        <begin position="10"/>
        <end position="37"/>
    </location>
</feature>
<evidence type="ECO:0000313" key="3">
    <source>
        <dbReference type="Proteomes" id="UP000679722"/>
    </source>
</evidence>